<dbReference type="CDD" id="cd11043">
    <property type="entry name" value="CYP90-like"/>
    <property type="match status" value="1"/>
</dbReference>
<dbReference type="InterPro" id="IPR036396">
    <property type="entry name" value="Cyt_P450_sf"/>
</dbReference>
<dbReference type="GO" id="GO:0020037">
    <property type="term" value="F:heme binding"/>
    <property type="evidence" value="ECO:0007669"/>
    <property type="project" value="InterPro"/>
</dbReference>
<evidence type="ECO:0000256" key="10">
    <source>
        <dbReference type="PIRSR" id="PIRSR602401-1"/>
    </source>
</evidence>
<dbReference type="InterPro" id="IPR001128">
    <property type="entry name" value="Cyt_P450"/>
</dbReference>
<evidence type="ECO:0000256" key="12">
    <source>
        <dbReference type="SAM" id="Coils"/>
    </source>
</evidence>
<dbReference type="EMBL" id="CAKMRJ010005634">
    <property type="protein sequence ID" value="CAH1448307.1"/>
    <property type="molecule type" value="Genomic_DNA"/>
</dbReference>
<evidence type="ECO:0000256" key="1">
    <source>
        <dbReference type="ARBA" id="ARBA00001971"/>
    </source>
</evidence>
<evidence type="ECO:0000256" key="6">
    <source>
        <dbReference type="ARBA" id="ARBA00022989"/>
    </source>
</evidence>
<dbReference type="InterPro" id="IPR002401">
    <property type="entry name" value="Cyt_P450_E_grp-I"/>
</dbReference>
<dbReference type="Pfam" id="PF00067">
    <property type="entry name" value="p450"/>
    <property type="match status" value="1"/>
</dbReference>
<keyword evidence="11" id="KW-0503">Monooxygenase</keyword>
<evidence type="ECO:0000256" key="5">
    <source>
        <dbReference type="ARBA" id="ARBA00022723"/>
    </source>
</evidence>
<keyword evidence="10 11" id="KW-0349">Heme</keyword>
<keyword evidence="15" id="KW-1185">Reference proteome</keyword>
<dbReference type="PRINTS" id="PR00463">
    <property type="entry name" value="EP450I"/>
</dbReference>
<keyword evidence="6 13" id="KW-1133">Transmembrane helix</keyword>
<dbReference type="GO" id="GO:0016705">
    <property type="term" value="F:oxidoreductase activity, acting on paired donors, with incorporation or reduction of molecular oxygen"/>
    <property type="evidence" value="ECO:0007669"/>
    <property type="project" value="InterPro"/>
</dbReference>
<gene>
    <name evidence="14" type="ORF">LVIROSA_LOCUS33861</name>
</gene>
<feature type="binding site" description="axial binding residue" evidence="10">
    <location>
        <position position="440"/>
    </location>
    <ligand>
        <name>heme</name>
        <dbReference type="ChEBI" id="CHEBI:30413"/>
    </ligand>
    <ligandPart>
        <name>Fe</name>
        <dbReference type="ChEBI" id="CHEBI:18248"/>
    </ligandPart>
</feature>
<evidence type="ECO:0008006" key="16">
    <source>
        <dbReference type="Google" id="ProtNLM"/>
    </source>
</evidence>
<dbReference type="PRINTS" id="PR00385">
    <property type="entry name" value="P450"/>
</dbReference>
<dbReference type="AlphaFoldDB" id="A0AAU9PET6"/>
<evidence type="ECO:0000256" key="3">
    <source>
        <dbReference type="ARBA" id="ARBA00010617"/>
    </source>
</evidence>
<reference evidence="14 15" key="1">
    <citation type="submission" date="2022-01" db="EMBL/GenBank/DDBJ databases">
        <authorList>
            <person name="Xiong W."/>
            <person name="Schranz E."/>
        </authorList>
    </citation>
    <scope>NUCLEOTIDE SEQUENCE [LARGE SCALE GENOMIC DNA]</scope>
</reference>
<sequence length="493" mass="56816">MELELFITPLLLFLFSIFILFRGKKKPDRLPPGYLGLPLIGQSLDLLKALKADKVENWFQEKITKHGPIWKVGLFGYPTVVLNGPTANKFIYTFDGNILTNTQPPSMSRIIGSKNLSELTGNDHKRVRAALTSFLKLEVLKQYVAKVDEEIQHHLQTHWHGKHEVQVQPLIKTLTFNVICSLLFGIERGPKRDKILPHFKHMIEGVLAIPINLPFTQFNRGILARRKLVPIILDLIREKREALEEQKQQANHHKDLITELLCMRNEDGSTTTSDEEITDNIILVMAAGYDTTSALLTFLVRLLANNESIYSTLVHGNASYLRFYCYHCKKQEKIAKNKAHGEALTWEDLTKMKYMWRVASEMLRINPPVNLNFRRTMQDIEYGGFIIPKGWQVLISQSMTHMNNDIFQDPTMFDPKRFEKHAPQPPPFSFVPFGAGSRMCPAIELAKMEILAMMHHLVTRFTWELVKKDESFKRNPMPEFDQGLFVRIKPTKA</sequence>
<feature type="transmembrane region" description="Helical" evidence="13">
    <location>
        <begin position="6"/>
        <end position="23"/>
    </location>
</feature>
<dbReference type="Proteomes" id="UP001157418">
    <property type="component" value="Unassembled WGS sequence"/>
</dbReference>
<dbReference type="GO" id="GO:0016020">
    <property type="term" value="C:membrane"/>
    <property type="evidence" value="ECO:0007669"/>
    <property type="project" value="UniProtKB-SubCell"/>
</dbReference>
<feature type="coiled-coil region" evidence="12">
    <location>
        <begin position="233"/>
        <end position="260"/>
    </location>
</feature>
<evidence type="ECO:0000256" key="11">
    <source>
        <dbReference type="RuleBase" id="RU000461"/>
    </source>
</evidence>
<organism evidence="14 15">
    <name type="scientific">Lactuca virosa</name>
    <dbReference type="NCBI Taxonomy" id="75947"/>
    <lineage>
        <taxon>Eukaryota</taxon>
        <taxon>Viridiplantae</taxon>
        <taxon>Streptophyta</taxon>
        <taxon>Embryophyta</taxon>
        <taxon>Tracheophyta</taxon>
        <taxon>Spermatophyta</taxon>
        <taxon>Magnoliopsida</taxon>
        <taxon>eudicotyledons</taxon>
        <taxon>Gunneridae</taxon>
        <taxon>Pentapetalae</taxon>
        <taxon>asterids</taxon>
        <taxon>campanulids</taxon>
        <taxon>Asterales</taxon>
        <taxon>Asteraceae</taxon>
        <taxon>Cichorioideae</taxon>
        <taxon>Cichorieae</taxon>
        <taxon>Lactucinae</taxon>
        <taxon>Lactuca</taxon>
    </lineage>
</organism>
<evidence type="ECO:0000256" key="9">
    <source>
        <dbReference type="ARBA" id="ARBA00023136"/>
    </source>
</evidence>
<keyword evidence="5 10" id="KW-0479">Metal-binding</keyword>
<evidence type="ECO:0000256" key="8">
    <source>
        <dbReference type="ARBA" id="ARBA00023004"/>
    </source>
</evidence>
<keyword evidence="12" id="KW-0175">Coiled coil</keyword>
<evidence type="ECO:0000313" key="14">
    <source>
        <dbReference type="EMBL" id="CAH1448307.1"/>
    </source>
</evidence>
<name>A0AAU9PET6_9ASTR</name>
<proteinExistence type="inferred from homology"/>
<keyword evidence="4 13" id="KW-0812">Transmembrane</keyword>
<comment type="cofactor">
    <cofactor evidence="1 10">
        <name>heme</name>
        <dbReference type="ChEBI" id="CHEBI:30413"/>
    </cofactor>
</comment>
<dbReference type="PANTHER" id="PTHR24286:SF217">
    <property type="entry name" value="OS07G0520300 PROTEIN"/>
    <property type="match status" value="1"/>
</dbReference>
<dbReference type="PANTHER" id="PTHR24286">
    <property type="entry name" value="CYTOCHROME P450 26"/>
    <property type="match status" value="1"/>
</dbReference>
<comment type="subcellular location">
    <subcellularLocation>
        <location evidence="2">Membrane</location>
        <topology evidence="2">Single-pass membrane protein</topology>
    </subcellularLocation>
</comment>
<keyword evidence="7 11" id="KW-0560">Oxidoreductase</keyword>
<dbReference type="GO" id="GO:0005506">
    <property type="term" value="F:iron ion binding"/>
    <property type="evidence" value="ECO:0007669"/>
    <property type="project" value="InterPro"/>
</dbReference>
<dbReference type="GO" id="GO:0004497">
    <property type="term" value="F:monooxygenase activity"/>
    <property type="evidence" value="ECO:0007669"/>
    <property type="project" value="UniProtKB-KW"/>
</dbReference>
<evidence type="ECO:0000256" key="13">
    <source>
        <dbReference type="SAM" id="Phobius"/>
    </source>
</evidence>
<evidence type="ECO:0000313" key="15">
    <source>
        <dbReference type="Proteomes" id="UP001157418"/>
    </source>
</evidence>
<dbReference type="FunFam" id="1.10.630.10:FF:000022">
    <property type="entry name" value="Taxadiene 5-alpha hydroxylase"/>
    <property type="match status" value="1"/>
</dbReference>
<dbReference type="SUPFAM" id="SSF48264">
    <property type="entry name" value="Cytochrome P450"/>
    <property type="match status" value="1"/>
</dbReference>
<dbReference type="InterPro" id="IPR017972">
    <property type="entry name" value="Cyt_P450_CS"/>
</dbReference>
<protein>
    <recommendedName>
        <fullName evidence="16">Cytochrome P450</fullName>
    </recommendedName>
</protein>
<keyword evidence="9 13" id="KW-0472">Membrane</keyword>
<keyword evidence="8 10" id="KW-0408">Iron</keyword>
<dbReference type="GO" id="GO:0016125">
    <property type="term" value="P:sterol metabolic process"/>
    <property type="evidence" value="ECO:0007669"/>
    <property type="project" value="TreeGrafter"/>
</dbReference>
<comment type="caution">
    <text evidence="14">The sequence shown here is derived from an EMBL/GenBank/DDBJ whole genome shotgun (WGS) entry which is preliminary data.</text>
</comment>
<dbReference type="Gene3D" id="1.10.630.10">
    <property type="entry name" value="Cytochrome P450"/>
    <property type="match status" value="1"/>
</dbReference>
<comment type="similarity">
    <text evidence="3 11">Belongs to the cytochrome P450 family.</text>
</comment>
<accession>A0AAU9PET6</accession>
<evidence type="ECO:0000256" key="4">
    <source>
        <dbReference type="ARBA" id="ARBA00022692"/>
    </source>
</evidence>
<evidence type="ECO:0000256" key="7">
    <source>
        <dbReference type="ARBA" id="ARBA00023002"/>
    </source>
</evidence>
<dbReference type="PROSITE" id="PS00086">
    <property type="entry name" value="CYTOCHROME_P450"/>
    <property type="match status" value="1"/>
</dbReference>
<evidence type="ECO:0000256" key="2">
    <source>
        <dbReference type="ARBA" id="ARBA00004167"/>
    </source>
</evidence>